<dbReference type="EMBL" id="NXLS01000011">
    <property type="protein sequence ID" value="RDU61757.1"/>
    <property type="molecule type" value="Genomic_DNA"/>
</dbReference>
<gene>
    <name evidence="1" type="ORF">CQA43_08505</name>
</gene>
<evidence type="ECO:0000313" key="1">
    <source>
        <dbReference type="EMBL" id="RDU61757.1"/>
    </source>
</evidence>
<evidence type="ECO:0000313" key="2">
    <source>
        <dbReference type="Proteomes" id="UP000256650"/>
    </source>
</evidence>
<feature type="non-terminal residue" evidence="1">
    <location>
        <position position="97"/>
    </location>
</feature>
<comment type="caution">
    <text evidence="1">The sequence shown here is derived from an EMBL/GenBank/DDBJ whole genome shotgun (WGS) entry which is preliminary data.</text>
</comment>
<accession>A0A3D8I9F5</accession>
<protein>
    <submittedName>
        <fullName evidence="1">Uncharacterized protein</fullName>
    </submittedName>
</protein>
<dbReference type="Proteomes" id="UP000256650">
    <property type="component" value="Unassembled WGS sequence"/>
</dbReference>
<reference evidence="1 2" key="1">
    <citation type="submission" date="2018-04" db="EMBL/GenBank/DDBJ databases">
        <title>Novel Campyloabacter and Helicobacter Species and Strains.</title>
        <authorList>
            <person name="Mannion A.J."/>
            <person name="Shen Z."/>
            <person name="Fox J.G."/>
        </authorList>
    </citation>
    <scope>NUCLEOTIDE SEQUENCE [LARGE SCALE GENOMIC DNA]</scope>
    <source>
        <strain evidence="1 2">MIT 99-5101</strain>
    </source>
</reference>
<proteinExistence type="predicted"/>
<organism evidence="1 2">
    <name type="scientific">Helicobacter ganmani</name>
    <dbReference type="NCBI Taxonomy" id="60246"/>
    <lineage>
        <taxon>Bacteria</taxon>
        <taxon>Pseudomonadati</taxon>
        <taxon>Campylobacterota</taxon>
        <taxon>Epsilonproteobacteria</taxon>
        <taxon>Campylobacterales</taxon>
        <taxon>Helicobacteraceae</taxon>
        <taxon>Helicobacter</taxon>
    </lineage>
</organism>
<sequence>MVTKQEALRELVFDSLQDLQELRAFVQRIELRSFKKGSEKKVCVIVFSNFFALQEWSIKEASILGRMRELYKQRGLKNVAVFHKVVAEAQGQNRFYK</sequence>
<dbReference type="AlphaFoldDB" id="A0A3D8I9F5"/>
<name>A0A3D8I9F5_9HELI</name>
<keyword evidence="2" id="KW-1185">Reference proteome</keyword>